<sequence>MSVWPANTPAQGACATIVETKQSSERATAEFADSPTLRSLPDLGGRRRLLDLGRPRCLESRGGLVAIHRGHRGEEAEGVRGCAHGGLRVGGGLAAIHHGHRGEDAEGVRGAPTVA</sequence>
<accession>A0AAD8R168</accession>
<comment type="caution">
    <text evidence="1">The sequence shown here is derived from an EMBL/GenBank/DDBJ whole genome shotgun (WGS) entry which is preliminary data.</text>
</comment>
<dbReference type="AlphaFoldDB" id="A0AAD8R168"/>
<dbReference type="EMBL" id="JAUUTY010000007">
    <property type="protein sequence ID" value="KAK1612915.1"/>
    <property type="molecule type" value="Genomic_DNA"/>
</dbReference>
<reference evidence="1" key="1">
    <citation type="submission" date="2023-07" db="EMBL/GenBank/DDBJ databases">
        <title>A chromosome-level genome assembly of Lolium multiflorum.</title>
        <authorList>
            <person name="Chen Y."/>
            <person name="Copetti D."/>
            <person name="Kolliker R."/>
            <person name="Studer B."/>
        </authorList>
    </citation>
    <scope>NUCLEOTIDE SEQUENCE</scope>
    <source>
        <strain evidence="1">02402/16</strain>
        <tissue evidence="1">Leaf</tissue>
    </source>
</reference>
<keyword evidence="2" id="KW-1185">Reference proteome</keyword>
<protein>
    <submittedName>
        <fullName evidence="1">Uncharacterized protein</fullName>
    </submittedName>
</protein>
<name>A0AAD8R168_LOLMU</name>
<gene>
    <name evidence="1" type="ORF">QYE76_036588</name>
</gene>
<organism evidence="1 2">
    <name type="scientific">Lolium multiflorum</name>
    <name type="common">Italian ryegrass</name>
    <name type="synonym">Lolium perenne subsp. multiflorum</name>
    <dbReference type="NCBI Taxonomy" id="4521"/>
    <lineage>
        <taxon>Eukaryota</taxon>
        <taxon>Viridiplantae</taxon>
        <taxon>Streptophyta</taxon>
        <taxon>Embryophyta</taxon>
        <taxon>Tracheophyta</taxon>
        <taxon>Spermatophyta</taxon>
        <taxon>Magnoliopsida</taxon>
        <taxon>Liliopsida</taxon>
        <taxon>Poales</taxon>
        <taxon>Poaceae</taxon>
        <taxon>BOP clade</taxon>
        <taxon>Pooideae</taxon>
        <taxon>Poodae</taxon>
        <taxon>Poeae</taxon>
        <taxon>Poeae Chloroplast Group 2 (Poeae type)</taxon>
        <taxon>Loliodinae</taxon>
        <taxon>Loliinae</taxon>
        <taxon>Lolium</taxon>
    </lineage>
</organism>
<proteinExistence type="predicted"/>
<evidence type="ECO:0000313" key="1">
    <source>
        <dbReference type="EMBL" id="KAK1612915.1"/>
    </source>
</evidence>
<evidence type="ECO:0000313" key="2">
    <source>
        <dbReference type="Proteomes" id="UP001231189"/>
    </source>
</evidence>
<dbReference type="Proteomes" id="UP001231189">
    <property type="component" value="Unassembled WGS sequence"/>
</dbReference>